<reference evidence="2 3" key="1">
    <citation type="submission" date="2017-12" db="EMBL/GenBank/DDBJ databases">
        <title>Streptomyces populusis sp. nov., a novel endophytic actinobacterium isolated from stems of Populus adenopoda Maxim.</title>
        <authorList>
            <person name="Wang Z."/>
        </authorList>
    </citation>
    <scope>NUCLEOTIDE SEQUENCE [LARGE SCALE GENOMIC DNA]</scope>
    <source>
        <strain evidence="2 3">A249</strain>
    </source>
</reference>
<dbReference type="OrthoDB" id="3542022at2"/>
<evidence type="ECO:0000313" key="3">
    <source>
        <dbReference type="Proteomes" id="UP000236178"/>
    </source>
</evidence>
<dbReference type="RefSeq" id="WP_103552367.1">
    <property type="nucleotide sequence ID" value="NZ_KZ626904.1"/>
</dbReference>
<gene>
    <name evidence="2" type="ORF">CW362_27875</name>
</gene>
<feature type="compositionally biased region" description="Polar residues" evidence="1">
    <location>
        <begin position="133"/>
        <end position="149"/>
    </location>
</feature>
<dbReference type="AlphaFoldDB" id="A0A2I0SIT5"/>
<keyword evidence="3" id="KW-1185">Reference proteome</keyword>
<name>A0A2I0SIT5_9ACTN</name>
<comment type="caution">
    <text evidence="2">The sequence shown here is derived from an EMBL/GenBank/DDBJ whole genome shotgun (WGS) entry which is preliminary data.</text>
</comment>
<dbReference type="Proteomes" id="UP000236178">
    <property type="component" value="Unassembled WGS sequence"/>
</dbReference>
<evidence type="ECO:0000313" key="2">
    <source>
        <dbReference type="EMBL" id="PKT69824.1"/>
    </source>
</evidence>
<protein>
    <submittedName>
        <fullName evidence="2">Uncharacterized protein</fullName>
    </submittedName>
</protein>
<proteinExistence type="predicted"/>
<evidence type="ECO:0000256" key="1">
    <source>
        <dbReference type="SAM" id="MobiDB-lite"/>
    </source>
</evidence>
<organism evidence="2 3">
    <name type="scientific">Streptomyces populi</name>
    <dbReference type="NCBI Taxonomy" id="2058924"/>
    <lineage>
        <taxon>Bacteria</taxon>
        <taxon>Bacillati</taxon>
        <taxon>Actinomycetota</taxon>
        <taxon>Actinomycetes</taxon>
        <taxon>Kitasatosporales</taxon>
        <taxon>Streptomycetaceae</taxon>
        <taxon>Streptomyces</taxon>
    </lineage>
</organism>
<dbReference type="EMBL" id="PJOS01000065">
    <property type="protein sequence ID" value="PKT69824.1"/>
    <property type="molecule type" value="Genomic_DNA"/>
</dbReference>
<sequence length="149" mass="16339">MTEPGQDRRKPTQLSELTDVYGFLDQVRLHPGVWVRGGSLLHLESVLFGYQAALSVHGIDEDSDFSTGSQGPFADWLWTRLAMQFPSALGWAVEIERAAEQAGKPALEMFFELLDEFRASNNGAQLPSRPGRQASSGIGQPHATVSSPR</sequence>
<feature type="region of interest" description="Disordered" evidence="1">
    <location>
        <begin position="122"/>
        <end position="149"/>
    </location>
</feature>
<accession>A0A2I0SIT5</accession>